<feature type="domain" description="Retrovirus-related Pol polyprotein from transposon TNT 1-94-like beta-barrel" evidence="1">
    <location>
        <begin position="9"/>
        <end position="66"/>
    </location>
</feature>
<evidence type="ECO:0000259" key="1">
    <source>
        <dbReference type="Pfam" id="PF22936"/>
    </source>
</evidence>
<evidence type="ECO:0000313" key="3">
    <source>
        <dbReference type="Proteomes" id="UP000237105"/>
    </source>
</evidence>
<comment type="caution">
    <text evidence="2">The sequence shown here is derived from an EMBL/GenBank/DDBJ whole genome shotgun (WGS) entry which is preliminary data.</text>
</comment>
<keyword evidence="3" id="KW-1185">Reference proteome</keyword>
<reference evidence="3" key="1">
    <citation type="submission" date="2016-06" db="EMBL/GenBank/DDBJ databases">
        <title>Parallel loss of symbiosis genes in relatives of nitrogen-fixing non-legume Parasponia.</title>
        <authorList>
            <person name="Van Velzen R."/>
            <person name="Holmer R."/>
            <person name="Bu F."/>
            <person name="Rutten L."/>
            <person name="Van Zeijl A."/>
            <person name="Liu W."/>
            <person name="Santuari L."/>
            <person name="Cao Q."/>
            <person name="Sharma T."/>
            <person name="Shen D."/>
            <person name="Roswanjaya Y."/>
            <person name="Wardhani T."/>
            <person name="Kalhor M.S."/>
            <person name="Jansen J."/>
            <person name="Van den Hoogen J."/>
            <person name="Gungor B."/>
            <person name="Hartog M."/>
            <person name="Hontelez J."/>
            <person name="Verver J."/>
            <person name="Yang W.-C."/>
            <person name="Schijlen E."/>
            <person name="Repin R."/>
            <person name="Schilthuizen M."/>
            <person name="Schranz E."/>
            <person name="Heidstra R."/>
            <person name="Miyata K."/>
            <person name="Fedorova E."/>
            <person name="Kohlen W."/>
            <person name="Bisseling T."/>
            <person name="Smit S."/>
            <person name="Geurts R."/>
        </authorList>
    </citation>
    <scope>NUCLEOTIDE SEQUENCE [LARGE SCALE GENOMIC DNA]</scope>
    <source>
        <strain evidence="3">cv. WU1-14</strain>
    </source>
</reference>
<dbReference type="Proteomes" id="UP000237105">
    <property type="component" value="Unassembled WGS sequence"/>
</dbReference>
<sequence length="73" mass="8062">MVDIDDGRWLDCGATCHVTPHRSVFISYKEMEDKINMYMGNSVPSAVTGIGSMNLLLSLGKTLTLKMCTMFSV</sequence>
<organism evidence="2 3">
    <name type="scientific">Parasponia andersonii</name>
    <name type="common">Sponia andersonii</name>
    <dbReference type="NCBI Taxonomy" id="3476"/>
    <lineage>
        <taxon>Eukaryota</taxon>
        <taxon>Viridiplantae</taxon>
        <taxon>Streptophyta</taxon>
        <taxon>Embryophyta</taxon>
        <taxon>Tracheophyta</taxon>
        <taxon>Spermatophyta</taxon>
        <taxon>Magnoliopsida</taxon>
        <taxon>eudicotyledons</taxon>
        <taxon>Gunneridae</taxon>
        <taxon>Pentapetalae</taxon>
        <taxon>rosids</taxon>
        <taxon>fabids</taxon>
        <taxon>Rosales</taxon>
        <taxon>Cannabaceae</taxon>
        <taxon>Parasponia</taxon>
    </lineage>
</organism>
<dbReference type="OrthoDB" id="1741320at2759"/>
<accession>A0A2P5AS33</accession>
<evidence type="ECO:0000313" key="2">
    <source>
        <dbReference type="EMBL" id="PON39342.1"/>
    </source>
</evidence>
<protein>
    <recommendedName>
        <fullName evidence="1">Retrovirus-related Pol polyprotein from transposon TNT 1-94-like beta-barrel domain-containing protein</fullName>
    </recommendedName>
</protein>
<dbReference type="EMBL" id="JXTB01000469">
    <property type="protein sequence ID" value="PON39342.1"/>
    <property type="molecule type" value="Genomic_DNA"/>
</dbReference>
<name>A0A2P5AS33_PARAD</name>
<proteinExistence type="predicted"/>
<dbReference type="InterPro" id="IPR054722">
    <property type="entry name" value="PolX-like_BBD"/>
</dbReference>
<dbReference type="AlphaFoldDB" id="A0A2P5AS33"/>
<dbReference type="Pfam" id="PF22936">
    <property type="entry name" value="Pol_BBD"/>
    <property type="match status" value="1"/>
</dbReference>
<gene>
    <name evidence="2" type="ORF">PanWU01x14_305960</name>
</gene>